<evidence type="ECO:0000313" key="2">
    <source>
        <dbReference type="Proteomes" id="UP000019132"/>
    </source>
</evidence>
<proteinExistence type="predicted"/>
<protein>
    <submittedName>
        <fullName evidence="1">Uncharacterized protein</fullName>
    </submittedName>
</protein>
<accession>K3WAY3</accession>
<reference evidence="1" key="3">
    <citation type="submission" date="2015-02" db="UniProtKB">
        <authorList>
            <consortium name="EnsemblProtists"/>
        </authorList>
    </citation>
    <scope>IDENTIFICATION</scope>
    <source>
        <strain evidence="1">DAOM BR144</strain>
    </source>
</reference>
<dbReference type="eggNOG" id="ENOG502T40D">
    <property type="taxonomic scope" value="Eukaryota"/>
</dbReference>
<dbReference type="EMBL" id="GL376634">
    <property type="status" value="NOT_ANNOTATED_CDS"/>
    <property type="molecule type" value="Genomic_DNA"/>
</dbReference>
<organism evidence="1 2">
    <name type="scientific">Globisporangium ultimum (strain ATCC 200006 / CBS 805.95 / DAOM BR144)</name>
    <name type="common">Pythium ultimum</name>
    <dbReference type="NCBI Taxonomy" id="431595"/>
    <lineage>
        <taxon>Eukaryota</taxon>
        <taxon>Sar</taxon>
        <taxon>Stramenopiles</taxon>
        <taxon>Oomycota</taxon>
        <taxon>Peronosporomycetes</taxon>
        <taxon>Pythiales</taxon>
        <taxon>Pythiaceae</taxon>
        <taxon>Globisporangium</taxon>
    </lineage>
</organism>
<dbReference type="EnsemblProtists" id="PYU1_T002124">
    <property type="protein sequence ID" value="PYU1_T002124"/>
    <property type="gene ID" value="PYU1_G002122"/>
</dbReference>
<dbReference type="VEuPathDB" id="FungiDB:PYU1_G002122"/>
<dbReference type="InParanoid" id="K3WAY3"/>
<dbReference type="AlphaFoldDB" id="K3WAY3"/>
<sequence length="150" mass="17749">MFNFWSNTASELPTFSPFLHLVDDFNLTLLNLGTDLESLEESSLTWVTTGWAWWDDNINWRDGTDTGRRWHLVRLEHFTDLVQVLVREHEADVALEQWDDLLKRVARLENTLRINVFLPIKISARPRSEIRICWIWFEPTLSTPTKKILV</sequence>
<dbReference type="HOGENOM" id="CLU_1744178_0_0_1"/>
<reference evidence="2" key="1">
    <citation type="journal article" date="2010" name="Genome Biol.">
        <title>Genome sequence of the necrotrophic plant pathogen Pythium ultimum reveals original pathogenicity mechanisms and effector repertoire.</title>
        <authorList>
            <person name="Levesque C.A."/>
            <person name="Brouwer H."/>
            <person name="Cano L."/>
            <person name="Hamilton J.P."/>
            <person name="Holt C."/>
            <person name="Huitema E."/>
            <person name="Raffaele S."/>
            <person name="Robideau G.P."/>
            <person name="Thines M."/>
            <person name="Win J."/>
            <person name="Zerillo M.M."/>
            <person name="Beakes G.W."/>
            <person name="Boore J.L."/>
            <person name="Busam D."/>
            <person name="Dumas B."/>
            <person name="Ferriera S."/>
            <person name="Fuerstenberg S.I."/>
            <person name="Gachon C.M."/>
            <person name="Gaulin E."/>
            <person name="Govers F."/>
            <person name="Grenville-Briggs L."/>
            <person name="Horner N."/>
            <person name="Hostetler J."/>
            <person name="Jiang R.H."/>
            <person name="Johnson J."/>
            <person name="Krajaejun T."/>
            <person name="Lin H."/>
            <person name="Meijer H.J."/>
            <person name="Moore B."/>
            <person name="Morris P."/>
            <person name="Phuntmart V."/>
            <person name="Puiu D."/>
            <person name="Shetty J."/>
            <person name="Stajich J.E."/>
            <person name="Tripathy S."/>
            <person name="Wawra S."/>
            <person name="van West P."/>
            <person name="Whitty B.R."/>
            <person name="Coutinho P.M."/>
            <person name="Henrissat B."/>
            <person name="Martin F."/>
            <person name="Thomas P.D."/>
            <person name="Tyler B.M."/>
            <person name="De Vries R.P."/>
            <person name="Kamoun S."/>
            <person name="Yandell M."/>
            <person name="Tisserat N."/>
            <person name="Buell C.R."/>
        </authorList>
    </citation>
    <scope>NUCLEOTIDE SEQUENCE</scope>
    <source>
        <strain evidence="2">DAOM:BR144</strain>
    </source>
</reference>
<reference evidence="2" key="2">
    <citation type="submission" date="2010-04" db="EMBL/GenBank/DDBJ databases">
        <authorList>
            <person name="Buell R."/>
            <person name="Hamilton J."/>
            <person name="Hostetler J."/>
        </authorList>
    </citation>
    <scope>NUCLEOTIDE SEQUENCE [LARGE SCALE GENOMIC DNA]</scope>
    <source>
        <strain evidence="2">DAOM:BR144</strain>
    </source>
</reference>
<dbReference type="Proteomes" id="UP000019132">
    <property type="component" value="Unassembled WGS sequence"/>
</dbReference>
<keyword evidence="2" id="KW-1185">Reference proteome</keyword>
<name>K3WAY3_GLOUD</name>
<evidence type="ECO:0000313" key="1">
    <source>
        <dbReference type="EnsemblProtists" id="PYU1_T002124"/>
    </source>
</evidence>